<dbReference type="InterPro" id="IPR036291">
    <property type="entry name" value="NAD(P)-bd_dom_sf"/>
</dbReference>
<reference evidence="5 6" key="1">
    <citation type="submission" date="2016-11" db="EMBL/GenBank/DDBJ databases">
        <authorList>
            <person name="Jaros S."/>
            <person name="Januszkiewicz K."/>
            <person name="Wedrychowicz H."/>
        </authorList>
    </citation>
    <scope>NUCLEOTIDE SEQUENCE [LARGE SCALE GENOMIC DNA]</scope>
    <source>
        <strain evidence="5 6">CGMCC 1.7049</strain>
    </source>
</reference>
<dbReference type="SUPFAM" id="SSF51735">
    <property type="entry name" value="NAD(P)-binding Rossmann-fold domains"/>
    <property type="match status" value="1"/>
</dbReference>
<evidence type="ECO:0000256" key="1">
    <source>
        <dbReference type="ARBA" id="ARBA00009353"/>
    </source>
</evidence>
<feature type="domain" description="NAD-dependent epimerase/dehydratase" evidence="3">
    <location>
        <begin position="13"/>
        <end position="226"/>
    </location>
</feature>
<dbReference type="Proteomes" id="UP000199758">
    <property type="component" value="Unassembled WGS sequence"/>
</dbReference>
<dbReference type="InterPro" id="IPR001509">
    <property type="entry name" value="Epimerase_deHydtase"/>
</dbReference>
<dbReference type="Pfam" id="PF08338">
    <property type="entry name" value="DUF1731"/>
    <property type="match status" value="1"/>
</dbReference>
<dbReference type="STRING" id="490188.SAMN04488068_0600"/>
<comment type="similarity">
    <text evidence="1">Belongs to the NAD(P)-dependent epimerase/dehydratase family. SDR39U1 subfamily.</text>
</comment>
<dbReference type="NCBIfam" id="TIGR01777">
    <property type="entry name" value="yfcH"/>
    <property type="match status" value="1"/>
</dbReference>
<keyword evidence="2" id="KW-1133">Transmembrane helix</keyword>
<dbReference type="AlphaFoldDB" id="A0A1M5KJ65"/>
<evidence type="ECO:0000313" key="6">
    <source>
        <dbReference type="Proteomes" id="UP000199758"/>
    </source>
</evidence>
<dbReference type="RefSeq" id="WP_072893681.1">
    <property type="nucleotide sequence ID" value="NZ_FQWZ01000001.1"/>
</dbReference>
<name>A0A1M5KJ65_9GAMM</name>
<keyword evidence="2" id="KW-0472">Membrane</keyword>
<feature type="transmembrane region" description="Helical" evidence="2">
    <location>
        <begin position="169"/>
        <end position="189"/>
    </location>
</feature>
<evidence type="ECO:0000256" key="2">
    <source>
        <dbReference type="SAM" id="Phobius"/>
    </source>
</evidence>
<evidence type="ECO:0000313" key="5">
    <source>
        <dbReference type="EMBL" id="SHG52886.1"/>
    </source>
</evidence>
<accession>A0A1M5KJ65</accession>
<keyword evidence="6" id="KW-1185">Reference proteome</keyword>
<evidence type="ECO:0008006" key="7">
    <source>
        <dbReference type="Google" id="ProtNLM"/>
    </source>
</evidence>
<feature type="transmembrane region" description="Helical" evidence="2">
    <location>
        <begin position="12"/>
        <end position="32"/>
    </location>
</feature>
<protein>
    <recommendedName>
        <fullName evidence="7">TIGR01777 family protein</fullName>
    </recommendedName>
</protein>
<dbReference type="PANTHER" id="PTHR11092">
    <property type="entry name" value="SUGAR NUCLEOTIDE EPIMERASE RELATED"/>
    <property type="match status" value="1"/>
</dbReference>
<gene>
    <name evidence="5" type="ORF">SAMN04488068_0600</name>
</gene>
<dbReference type="Pfam" id="PF01370">
    <property type="entry name" value="Epimerase"/>
    <property type="match status" value="1"/>
</dbReference>
<dbReference type="Gene3D" id="3.40.50.720">
    <property type="entry name" value="NAD(P)-binding Rossmann-like Domain"/>
    <property type="match status" value="1"/>
</dbReference>
<dbReference type="InterPro" id="IPR013549">
    <property type="entry name" value="DUF1731"/>
</dbReference>
<dbReference type="EMBL" id="FQWZ01000001">
    <property type="protein sequence ID" value="SHG52886.1"/>
    <property type="molecule type" value="Genomic_DNA"/>
</dbReference>
<evidence type="ECO:0000259" key="4">
    <source>
        <dbReference type="Pfam" id="PF08338"/>
    </source>
</evidence>
<dbReference type="OrthoDB" id="9801773at2"/>
<evidence type="ECO:0000259" key="3">
    <source>
        <dbReference type="Pfam" id="PF01370"/>
    </source>
</evidence>
<keyword evidence="2" id="KW-0812">Transmembrane</keyword>
<dbReference type="PANTHER" id="PTHR11092:SF0">
    <property type="entry name" value="EPIMERASE FAMILY PROTEIN SDR39U1"/>
    <property type="match status" value="1"/>
</dbReference>
<feature type="domain" description="DUF1731" evidence="4">
    <location>
        <begin position="260"/>
        <end position="305"/>
    </location>
</feature>
<proteinExistence type="inferred from homology"/>
<dbReference type="InterPro" id="IPR010099">
    <property type="entry name" value="SDR39U1"/>
</dbReference>
<sequence>MNTTSKPNPSRTVLVTGATGFIGSALVAQLLARGDSVVALSRNATKARRKLGARVQIVESLAQIAPSAVIDAVVNLAGEPLAGGPWSAARKQRFVDSRVQTTAQLIDLFERLASPPAVLVNGSAVGYYGERGDDTLDERDGPRDEFLSTLCQQWEAEARRADMLGVRVCLLRTGLVLGAGGGLLAPLLLSSRLGLGAVFADGRQWQPWIHIDDEIGLILHLIDHPTLSGPFNATSPEPVTQRELMDILATVLKRPRWLRVPASLLKLSGEMSVLFMVSQRVLPTFALESGYVFRYPALATALRQIIGR</sequence>
<organism evidence="5 6">
    <name type="scientific">Hydrocarboniphaga daqingensis</name>
    <dbReference type="NCBI Taxonomy" id="490188"/>
    <lineage>
        <taxon>Bacteria</taxon>
        <taxon>Pseudomonadati</taxon>
        <taxon>Pseudomonadota</taxon>
        <taxon>Gammaproteobacteria</taxon>
        <taxon>Nevskiales</taxon>
        <taxon>Nevskiaceae</taxon>
        <taxon>Hydrocarboniphaga</taxon>
    </lineage>
</organism>